<dbReference type="SMART" id="SM00360">
    <property type="entry name" value="RRM"/>
    <property type="match status" value="4"/>
</dbReference>
<feature type="domain" description="RRM" evidence="3">
    <location>
        <begin position="611"/>
        <end position="694"/>
    </location>
</feature>
<dbReference type="CDD" id="cd12296">
    <property type="entry name" value="RRM1_Prp24"/>
    <property type="match status" value="1"/>
</dbReference>
<dbReference type="Gene3D" id="1.25.40.10">
    <property type="entry name" value="Tetratricopeptide repeat domain"/>
    <property type="match status" value="2"/>
</dbReference>
<dbReference type="Gene3D" id="3.30.70.330">
    <property type="match status" value="4"/>
</dbReference>
<dbReference type="InterPro" id="IPR000504">
    <property type="entry name" value="RRM_dom"/>
</dbReference>
<keyword evidence="5" id="KW-1185">Reference proteome</keyword>
<dbReference type="Pfam" id="PF00076">
    <property type="entry name" value="RRM_1"/>
    <property type="match status" value="3"/>
</dbReference>
<dbReference type="PROSITE" id="PS50102">
    <property type="entry name" value="RRM"/>
    <property type="match status" value="3"/>
</dbReference>
<dbReference type="SUPFAM" id="SSF54928">
    <property type="entry name" value="RNA-binding domain, RBD"/>
    <property type="match status" value="2"/>
</dbReference>
<evidence type="ECO:0000256" key="1">
    <source>
        <dbReference type="ARBA" id="ARBA00022884"/>
    </source>
</evidence>
<name>A0AAI9SYA1_9ASCO</name>
<dbReference type="InterPro" id="IPR012677">
    <property type="entry name" value="Nucleotide-bd_a/b_plait_sf"/>
</dbReference>
<reference evidence="4" key="1">
    <citation type="journal article" date="2022" name="DNA Res.">
        <title>Genome analysis of five recently described species of the CUG-Ser clade uncovers Candida theae as a new hybrid lineage with pathogenic potential in the Candida parapsilosis species complex.</title>
        <authorList>
            <person name="Mixao V."/>
            <person name="Del Olmo V."/>
            <person name="Hegedusova E."/>
            <person name="Saus E."/>
            <person name="Pryszcz L."/>
            <person name="Cillingova A."/>
            <person name="Nosek J."/>
            <person name="Gabaldon T."/>
        </authorList>
    </citation>
    <scope>NUCLEOTIDE SEQUENCE</scope>
    <source>
        <strain evidence="4">CBS 10844</strain>
    </source>
</reference>
<dbReference type="InterPro" id="IPR031766">
    <property type="entry name" value="RRM_occluded"/>
</dbReference>
<keyword evidence="1 2" id="KW-0694">RNA-binding</keyword>
<sequence length="918" mass="105535">MNQLVDEFELSILKDPYDSSNYDKALGALVTFPERALAINKVYSKKIEYFRLTQSELNHWLFELRGVENVNERLHLEYVFYQTVIEDYNIVPIVQSFLVLAQQLLNEERITQHEFRKILSKSLGVCSYDFRSGNAIWTVALSYFESVYLKSQASSDLDTLITLHKKRLTCPHVELENSFQEYSSLISKYMPEYYEEQMGIANGIFSATKSKMKYYEKYESEIQKSPLDCTPWVEYMEGVFKYSNNIKPVMAIFERSIQGDVAFLSKWQQVWLAFIHMIDGGGGNDDGDDDEKDAKENELKTSILAKYVRTFPNSCHAYSESIRNCILSTESGCKTLEEIQRRIKSVDLTHTSDYNDWKLVATALIHVKYQKLLYSSTALVETNELMTEMVLHFDFALENTDKSHLVERLVISICKKLGKIDNLMDLLERLYKKFANESEVWLYVIRVISDLGKNATYMRYIYKKAMNSNLDDPEKVAEEWLLYEQVNGNMTSYKEAVAKCRNVVAVLAGKASQFEKTSRKRSRDIISAELSRSREEYTVQVSDLPKNTTADDLKKLFEDCGTIRDLTIMDVDDEKQAMIEFSSELDVFAALTRSRKYIGDREITINQVQKSLLFVNNYPSTYSQLDVREVFERVGPLVSCRFPSQISNKVRRFCYIQYVNANDAQRAIGLYNGQTYWDENLNRELTWEVKYSKPQERKERSSPISERKIRVTNINFSITEEELRREFSECGEIESIVLPKAVFDTKRKIMKQNGGTAIIAFRDVFSVERALKKNGTNLKGREINVRQQAAHSSRTPEDFDELKTVGLINLDPSLNTFQVKNYLEQAFGHISKILLIPEAKVGLVEFASVQDAGKLGLKSTCIKIDNYEIQTGTKTDVLSLINIAETESNKSSLAAAPETSSALPAISLMPTSLKRRRI</sequence>
<dbReference type="GeneID" id="73379959"/>
<dbReference type="SUPFAM" id="SSF48452">
    <property type="entry name" value="TPR-like"/>
    <property type="match status" value="1"/>
</dbReference>
<dbReference type="RefSeq" id="XP_049180570.1">
    <property type="nucleotide sequence ID" value="XM_049323560.1"/>
</dbReference>
<dbReference type="InterPro" id="IPR035979">
    <property type="entry name" value="RBD_domain_sf"/>
</dbReference>
<gene>
    <name evidence="4" type="ORF">KGF56_002342</name>
</gene>
<evidence type="ECO:0000259" key="3">
    <source>
        <dbReference type="PROSITE" id="PS50102"/>
    </source>
</evidence>
<dbReference type="Proteomes" id="UP001202479">
    <property type="component" value="Unassembled WGS sequence"/>
</dbReference>
<evidence type="ECO:0000313" key="5">
    <source>
        <dbReference type="Proteomes" id="UP001202479"/>
    </source>
</evidence>
<organism evidence="4 5">
    <name type="scientific">Candida oxycetoniae</name>
    <dbReference type="NCBI Taxonomy" id="497107"/>
    <lineage>
        <taxon>Eukaryota</taxon>
        <taxon>Fungi</taxon>
        <taxon>Dikarya</taxon>
        <taxon>Ascomycota</taxon>
        <taxon>Saccharomycotina</taxon>
        <taxon>Pichiomycetes</taxon>
        <taxon>Debaryomycetaceae</taxon>
        <taxon>Candida/Lodderomyces clade</taxon>
        <taxon>Candida</taxon>
    </lineage>
</organism>
<dbReference type="Pfam" id="PF16842">
    <property type="entry name" value="RRM_occluded"/>
    <property type="match status" value="1"/>
</dbReference>
<feature type="domain" description="RRM" evidence="3">
    <location>
        <begin position="707"/>
        <end position="790"/>
    </location>
</feature>
<dbReference type="GO" id="GO:0003723">
    <property type="term" value="F:RNA binding"/>
    <property type="evidence" value="ECO:0007669"/>
    <property type="project" value="UniProtKB-UniRule"/>
</dbReference>
<dbReference type="PANTHER" id="PTHR23189">
    <property type="entry name" value="RNA RECOGNITION MOTIF-CONTAINING"/>
    <property type="match status" value="1"/>
</dbReference>
<evidence type="ECO:0000256" key="2">
    <source>
        <dbReference type="PROSITE-ProRule" id="PRU00176"/>
    </source>
</evidence>
<proteinExistence type="predicted"/>
<dbReference type="AlphaFoldDB" id="A0AAI9SYA1"/>
<dbReference type="InterPro" id="IPR011990">
    <property type="entry name" value="TPR-like_helical_dom_sf"/>
</dbReference>
<protein>
    <submittedName>
        <fullName evidence="4">PRP24</fullName>
    </submittedName>
</protein>
<dbReference type="InterPro" id="IPR034397">
    <property type="entry name" value="Prp24_RRM1"/>
</dbReference>
<dbReference type="EMBL" id="JAHUZD010000074">
    <property type="protein sequence ID" value="KAI3404825.2"/>
    <property type="molecule type" value="Genomic_DNA"/>
</dbReference>
<comment type="caution">
    <text evidence="4">The sequence shown here is derived from an EMBL/GenBank/DDBJ whole genome shotgun (WGS) entry which is preliminary data.</text>
</comment>
<feature type="domain" description="RRM" evidence="3">
    <location>
        <begin position="537"/>
        <end position="610"/>
    </location>
</feature>
<accession>A0AAI9SYA1</accession>
<evidence type="ECO:0000313" key="4">
    <source>
        <dbReference type="EMBL" id="KAI3404825.2"/>
    </source>
</evidence>